<accession>A0A380BY80</accession>
<gene>
    <name evidence="1" type="ORF">NCTC10736_04025</name>
</gene>
<organism evidence="1 2">
    <name type="scientific">Shewanella morhuae</name>
    <dbReference type="NCBI Taxonomy" id="365591"/>
    <lineage>
        <taxon>Bacteria</taxon>
        <taxon>Pseudomonadati</taxon>
        <taxon>Pseudomonadota</taxon>
        <taxon>Gammaproteobacteria</taxon>
        <taxon>Alteromonadales</taxon>
        <taxon>Shewanellaceae</taxon>
        <taxon>Shewanella</taxon>
    </lineage>
</organism>
<dbReference type="Proteomes" id="UP000255061">
    <property type="component" value="Unassembled WGS sequence"/>
</dbReference>
<evidence type="ECO:0000313" key="1">
    <source>
        <dbReference type="EMBL" id="SUJ09324.1"/>
    </source>
</evidence>
<reference evidence="1 2" key="1">
    <citation type="submission" date="2018-06" db="EMBL/GenBank/DDBJ databases">
        <authorList>
            <consortium name="Pathogen Informatics"/>
            <person name="Doyle S."/>
        </authorList>
    </citation>
    <scope>NUCLEOTIDE SEQUENCE [LARGE SCALE GENOMIC DNA]</scope>
    <source>
        <strain evidence="1 2">NCTC10736</strain>
    </source>
</reference>
<dbReference type="EMBL" id="UGYV01000004">
    <property type="protein sequence ID" value="SUJ09324.1"/>
    <property type="molecule type" value="Genomic_DNA"/>
</dbReference>
<evidence type="ECO:0000313" key="2">
    <source>
        <dbReference type="Proteomes" id="UP000255061"/>
    </source>
</evidence>
<proteinExistence type="predicted"/>
<sequence>MRVMNDWDFNNERAFEILSFYIPNFTQSMFFNIEQMSKPWYTGSYIDWRPQLISLLKGVENAEYLRYRNYYDLCDGLSYLFIYLADEIYNNKAKNRIYIICCVLSDLVETGRITSIRWTDIAALYREDNFNLLVEKFFQDRRKFIHDVELLGRIENYVFKDSSLFSTHSIAATPFQNLFRELGVDVGNLSLSVDLERNLQLY</sequence>
<protein>
    <submittedName>
        <fullName evidence="1">Uncharacterized protein</fullName>
    </submittedName>
</protein>
<name>A0A380BY80_9GAMM</name>
<dbReference type="AlphaFoldDB" id="A0A380BY80"/>